<reference evidence="1 2" key="1">
    <citation type="journal article" date="2019" name="Sci. Rep.">
        <title>Nanopore sequencing improves the draft genome of the human pathogenic amoeba Naegleria fowleri.</title>
        <authorList>
            <person name="Liechti N."/>
            <person name="Schurch N."/>
            <person name="Bruggmann R."/>
            <person name="Wittwer M."/>
        </authorList>
    </citation>
    <scope>NUCLEOTIDE SEQUENCE [LARGE SCALE GENOMIC DNA]</scope>
    <source>
        <strain evidence="1 2">ATCC 30894</strain>
    </source>
</reference>
<organism evidence="1 2">
    <name type="scientific">Naegleria fowleri</name>
    <name type="common">Brain eating amoeba</name>
    <dbReference type="NCBI Taxonomy" id="5763"/>
    <lineage>
        <taxon>Eukaryota</taxon>
        <taxon>Discoba</taxon>
        <taxon>Heterolobosea</taxon>
        <taxon>Tetramitia</taxon>
        <taxon>Eutetramitia</taxon>
        <taxon>Vahlkampfiidae</taxon>
        <taxon>Naegleria</taxon>
    </lineage>
</organism>
<dbReference type="GeneID" id="68118061"/>
<keyword evidence="2" id="KW-1185">Reference proteome</keyword>
<gene>
    <name evidence="1" type="ORF">FDP41_010846</name>
</gene>
<dbReference type="VEuPathDB" id="AmoebaDB:NfTy_015160"/>
<proteinExistence type="predicted"/>
<dbReference type="AlphaFoldDB" id="A0A6A5C063"/>
<evidence type="ECO:0000313" key="2">
    <source>
        <dbReference type="Proteomes" id="UP000444721"/>
    </source>
</evidence>
<accession>A0A6A5C063</accession>
<dbReference type="OrthoDB" id="10361521at2759"/>
<dbReference type="RefSeq" id="XP_044567580.1">
    <property type="nucleotide sequence ID" value="XM_044701188.1"/>
</dbReference>
<dbReference type="Proteomes" id="UP000444721">
    <property type="component" value="Unassembled WGS sequence"/>
</dbReference>
<comment type="caution">
    <text evidence="1">The sequence shown here is derived from an EMBL/GenBank/DDBJ whole genome shotgun (WGS) entry which is preliminary data.</text>
</comment>
<sequence>MSLTLLNHHQDCLSKTNSKKGIFSFLLQHGMKDFFLNYFLPDFFSPQEMIQTFCSPHSSNRALRKQILTCESLWDLQFKYLFPTLYEMKHQLLNTNQWWTLQRQERLNHLLNESQSSTLTIYSSDGQSLIPLDQNEEYTKEMIQISCRNEFMSLIVDHAFYETNFNENSTRCAYAKNFILFRFFFLMIKSNRSLANTQAREEGLSIHKIMQNNYFKQEETLKQPLLYTVENWQTKLPPRGVIMMKYGKIYESLLVDMIFKTNKPLTAYSLLKFGWSHACDDDKLSNDDHDDETNSKNLYFPYIDFSYGNHRSYYNRFFQIHPFVKLTEFQTKKKRMMVITGEKKLLNFFV</sequence>
<dbReference type="VEuPathDB" id="AmoebaDB:FDP41_010846"/>
<name>A0A6A5C063_NAEFO</name>
<protein>
    <submittedName>
        <fullName evidence="1">Uncharacterized protein</fullName>
    </submittedName>
</protein>
<evidence type="ECO:0000313" key="1">
    <source>
        <dbReference type="EMBL" id="KAF0982867.1"/>
    </source>
</evidence>
<dbReference type="EMBL" id="VFQX01000007">
    <property type="protein sequence ID" value="KAF0982867.1"/>
    <property type="molecule type" value="Genomic_DNA"/>
</dbReference>
<dbReference type="VEuPathDB" id="AmoebaDB:NF0024950"/>